<reference evidence="1" key="1">
    <citation type="submission" date="2022-07" db="EMBL/GenBank/DDBJ databases">
        <title>Genome Sequence of Phlebia brevispora.</title>
        <authorList>
            <person name="Buettner E."/>
        </authorList>
    </citation>
    <scope>NUCLEOTIDE SEQUENCE</scope>
    <source>
        <strain evidence="1">MPL23</strain>
    </source>
</reference>
<organism evidence="1 2">
    <name type="scientific">Phlebia brevispora</name>
    <dbReference type="NCBI Taxonomy" id="194682"/>
    <lineage>
        <taxon>Eukaryota</taxon>
        <taxon>Fungi</taxon>
        <taxon>Dikarya</taxon>
        <taxon>Basidiomycota</taxon>
        <taxon>Agaricomycotina</taxon>
        <taxon>Agaricomycetes</taxon>
        <taxon>Polyporales</taxon>
        <taxon>Meruliaceae</taxon>
        <taxon>Phlebia</taxon>
    </lineage>
</organism>
<comment type="caution">
    <text evidence="1">The sequence shown here is derived from an EMBL/GenBank/DDBJ whole genome shotgun (WGS) entry which is preliminary data.</text>
</comment>
<gene>
    <name evidence="1" type="ORF">NM688_g9181</name>
</gene>
<dbReference type="Proteomes" id="UP001148662">
    <property type="component" value="Unassembled WGS sequence"/>
</dbReference>
<evidence type="ECO:0000313" key="1">
    <source>
        <dbReference type="EMBL" id="KAJ3520309.1"/>
    </source>
</evidence>
<proteinExistence type="predicted"/>
<evidence type="ECO:0000313" key="2">
    <source>
        <dbReference type="Proteomes" id="UP001148662"/>
    </source>
</evidence>
<keyword evidence="2" id="KW-1185">Reference proteome</keyword>
<sequence length="193" mass="21573">MSFANLYYKRAVGTPRACYVCYKPTTTVLATINTVDFVYVCDTHLTDPGFATEVKDTNADAAGGPKKAELSPEEIAKVKEEWEERQKRKQEKAKEKEKEEKEKEKDKDGKEKDDKDSKEASKEKESKKSASKSPPPTSPPSSTPATPSHPKYTLHRDIFSMRVAEHRRRRQTAQAQALAPRLPGAPKAPLPSS</sequence>
<protein>
    <submittedName>
        <fullName evidence="1">Uncharacterized protein</fullName>
    </submittedName>
</protein>
<name>A0ACC1RKH2_9APHY</name>
<accession>A0ACC1RKH2</accession>
<dbReference type="EMBL" id="JANHOG010002753">
    <property type="protein sequence ID" value="KAJ3520309.1"/>
    <property type="molecule type" value="Genomic_DNA"/>
</dbReference>